<organism evidence="1">
    <name type="scientific">Anguilla anguilla</name>
    <name type="common">European freshwater eel</name>
    <name type="synonym">Muraena anguilla</name>
    <dbReference type="NCBI Taxonomy" id="7936"/>
    <lineage>
        <taxon>Eukaryota</taxon>
        <taxon>Metazoa</taxon>
        <taxon>Chordata</taxon>
        <taxon>Craniata</taxon>
        <taxon>Vertebrata</taxon>
        <taxon>Euteleostomi</taxon>
        <taxon>Actinopterygii</taxon>
        <taxon>Neopterygii</taxon>
        <taxon>Teleostei</taxon>
        <taxon>Anguilliformes</taxon>
        <taxon>Anguillidae</taxon>
        <taxon>Anguilla</taxon>
    </lineage>
</organism>
<reference evidence="1" key="1">
    <citation type="submission" date="2014-11" db="EMBL/GenBank/DDBJ databases">
        <authorList>
            <person name="Amaro Gonzalez C."/>
        </authorList>
    </citation>
    <scope>NUCLEOTIDE SEQUENCE</scope>
</reference>
<protein>
    <submittedName>
        <fullName evidence="1">Uncharacterized protein</fullName>
    </submittedName>
</protein>
<proteinExistence type="predicted"/>
<dbReference type="AlphaFoldDB" id="A0A0E9V7G7"/>
<dbReference type="EMBL" id="GBXM01034518">
    <property type="protein sequence ID" value="JAH74059.1"/>
    <property type="molecule type" value="Transcribed_RNA"/>
</dbReference>
<name>A0A0E9V7G7_ANGAN</name>
<accession>A0A0E9V7G7</accession>
<reference evidence="1" key="2">
    <citation type="journal article" date="2015" name="Fish Shellfish Immunol.">
        <title>Early steps in the European eel (Anguilla anguilla)-Vibrio vulnificus interaction in the gills: Role of the RtxA13 toxin.</title>
        <authorList>
            <person name="Callol A."/>
            <person name="Pajuelo D."/>
            <person name="Ebbesson L."/>
            <person name="Teles M."/>
            <person name="MacKenzie S."/>
            <person name="Amaro C."/>
        </authorList>
    </citation>
    <scope>NUCLEOTIDE SEQUENCE</scope>
</reference>
<sequence>MYMKITMHSPLTYTQGWKEYSKCLHRSTATSEIPNPSKSSG</sequence>
<evidence type="ECO:0000313" key="1">
    <source>
        <dbReference type="EMBL" id="JAH74059.1"/>
    </source>
</evidence>